<dbReference type="EMBL" id="WKJK01000023">
    <property type="protein sequence ID" value="MRW94175.1"/>
    <property type="molecule type" value="Genomic_DNA"/>
</dbReference>
<keyword evidence="1" id="KW-0175">Coiled coil</keyword>
<dbReference type="InterPro" id="IPR053716">
    <property type="entry name" value="Flag_assembly_chemotaxis_eff"/>
</dbReference>
<proteinExistence type="predicted"/>
<evidence type="ECO:0000313" key="2">
    <source>
        <dbReference type="EMBL" id="MRW94175.1"/>
    </source>
</evidence>
<name>A0A6I2L7G4_9BURK</name>
<dbReference type="RefSeq" id="WP_154383042.1">
    <property type="nucleotide sequence ID" value="NZ_WKJK01000023.1"/>
</dbReference>
<dbReference type="Proteomes" id="UP000433309">
    <property type="component" value="Unassembled WGS sequence"/>
</dbReference>
<feature type="coiled-coil region" evidence="1">
    <location>
        <begin position="78"/>
        <end position="112"/>
    </location>
</feature>
<dbReference type="Gene3D" id="1.10.287.1700">
    <property type="match status" value="1"/>
</dbReference>
<gene>
    <name evidence="2" type="ORF">GJ699_29800</name>
</gene>
<sequence length="155" mass="17425">MGARQFQYPLQPIAAQRQWALDALLLELNECNQALAQRHSECQAAREQVAQLTAAWREQALRGTALRADQHALWSGYLLDCRQRQANLEQALASLQEARDGLVEQVSVAQRALDAMDKHRVGLQREFVKAGLSAEFKSADDQWGVLQTIRSRDGD</sequence>
<protein>
    <recommendedName>
        <fullName evidence="4">Flagellar FliJ protein</fullName>
    </recommendedName>
</protein>
<dbReference type="AlphaFoldDB" id="A0A6I2L7G4"/>
<accession>A0A6I2L7G4</accession>
<evidence type="ECO:0008006" key="4">
    <source>
        <dbReference type="Google" id="ProtNLM"/>
    </source>
</evidence>
<organism evidence="2 3">
    <name type="scientific">Duganella guangzhouensis</name>
    <dbReference type="NCBI Taxonomy" id="2666084"/>
    <lineage>
        <taxon>Bacteria</taxon>
        <taxon>Pseudomonadati</taxon>
        <taxon>Pseudomonadota</taxon>
        <taxon>Betaproteobacteria</taxon>
        <taxon>Burkholderiales</taxon>
        <taxon>Oxalobacteraceae</taxon>
        <taxon>Telluria group</taxon>
        <taxon>Duganella</taxon>
    </lineage>
</organism>
<keyword evidence="3" id="KW-1185">Reference proteome</keyword>
<comment type="caution">
    <text evidence="2">The sequence shown here is derived from an EMBL/GenBank/DDBJ whole genome shotgun (WGS) entry which is preliminary data.</text>
</comment>
<evidence type="ECO:0000256" key="1">
    <source>
        <dbReference type="SAM" id="Coils"/>
    </source>
</evidence>
<evidence type="ECO:0000313" key="3">
    <source>
        <dbReference type="Proteomes" id="UP000433309"/>
    </source>
</evidence>
<reference evidence="2 3" key="1">
    <citation type="submission" date="2019-11" db="EMBL/GenBank/DDBJ databases">
        <title>Novel species isolated from a subtropical stream in China.</title>
        <authorList>
            <person name="Lu H."/>
        </authorList>
    </citation>
    <scope>NUCLEOTIDE SEQUENCE [LARGE SCALE GENOMIC DNA]</scope>
    <source>
        <strain evidence="2 3">FT80W</strain>
    </source>
</reference>